<dbReference type="PANTHER" id="PTHR23517">
    <property type="entry name" value="RESISTANCE PROTEIN MDTM, PUTATIVE-RELATED-RELATED"/>
    <property type="match status" value="1"/>
</dbReference>
<dbReference type="Gene3D" id="1.20.1250.20">
    <property type="entry name" value="MFS general substrate transporter like domains"/>
    <property type="match status" value="1"/>
</dbReference>
<keyword evidence="11" id="KW-1185">Reference proteome</keyword>
<evidence type="ECO:0000259" key="9">
    <source>
        <dbReference type="PROSITE" id="PS50850"/>
    </source>
</evidence>
<evidence type="ECO:0000256" key="7">
    <source>
        <dbReference type="SAM" id="MobiDB-lite"/>
    </source>
</evidence>
<gene>
    <name evidence="10" type="ORF">OKIOD_LOCUS1562</name>
</gene>
<feature type="transmembrane region" description="Helical" evidence="8">
    <location>
        <begin position="225"/>
        <end position="246"/>
    </location>
</feature>
<sequence>MFASGSLIGGPLFGLFFDRWNIPKLITASGVLCIFLGSFLFVLQNEVAILFGRFLAGIGAGIEGGIVGLISKSSSPASRSKKISILYGLKQIGVILGPLMISIFLGGVEEKCFKQNSYDDDLCIVGINNHNSTGYFQLGFSGILLLLVLVFAQNHEVKQIEPEAQKTAVSEIKLRQIKPFKIINEISIVCCFSTMAMYSLQSSTEAILPQFTKYFLGFGAVENSYVYAIAGGSAIFGFLALTIIVRCLKSHEILLTGLSFELFISVILMIALVFVDFQAPWFIPVALPGIVIYALFLSFIISSASTILSRSSPPERQSLMQGIRIALEKVSIILTNLFSGQIYNITTSFASIFILTTTLLTLAVGFVVTSWRVLDVDAVQFLHQMRKMEESEVFENSAFEEISTKPASVPQGSRLRRQTTTEVREEYL</sequence>
<feature type="transmembrane region" description="Helical" evidence="8">
    <location>
        <begin position="182"/>
        <end position="200"/>
    </location>
</feature>
<feature type="transmembrane region" description="Helical" evidence="8">
    <location>
        <begin position="349"/>
        <end position="374"/>
    </location>
</feature>
<name>A0ABN7RSP7_OIKDI</name>
<evidence type="ECO:0000256" key="3">
    <source>
        <dbReference type="ARBA" id="ARBA00022475"/>
    </source>
</evidence>
<feature type="transmembrane region" description="Helical" evidence="8">
    <location>
        <begin position="49"/>
        <end position="71"/>
    </location>
</feature>
<evidence type="ECO:0000256" key="5">
    <source>
        <dbReference type="ARBA" id="ARBA00022989"/>
    </source>
</evidence>
<feature type="transmembrane region" description="Helical" evidence="8">
    <location>
        <begin position="83"/>
        <end position="105"/>
    </location>
</feature>
<organism evidence="10 11">
    <name type="scientific">Oikopleura dioica</name>
    <name type="common">Tunicate</name>
    <dbReference type="NCBI Taxonomy" id="34765"/>
    <lineage>
        <taxon>Eukaryota</taxon>
        <taxon>Metazoa</taxon>
        <taxon>Chordata</taxon>
        <taxon>Tunicata</taxon>
        <taxon>Appendicularia</taxon>
        <taxon>Copelata</taxon>
        <taxon>Oikopleuridae</taxon>
        <taxon>Oikopleura</taxon>
    </lineage>
</organism>
<evidence type="ECO:0000256" key="6">
    <source>
        <dbReference type="ARBA" id="ARBA00023136"/>
    </source>
</evidence>
<evidence type="ECO:0000313" key="10">
    <source>
        <dbReference type="EMBL" id="CAG5081966.1"/>
    </source>
</evidence>
<dbReference type="EMBL" id="OU015568">
    <property type="protein sequence ID" value="CAG5081966.1"/>
    <property type="molecule type" value="Genomic_DNA"/>
</dbReference>
<dbReference type="InterPro" id="IPR050171">
    <property type="entry name" value="MFS_Transporters"/>
</dbReference>
<evidence type="ECO:0000313" key="11">
    <source>
        <dbReference type="Proteomes" id="UP001158576"/>
    </source>
</evidence>
<evidence type="ECO:0000256" key="8">
    <source>
        <dbReference type="SAM" id="Phobius"/>
    </source>
</evidence>
<feature type="transmembrane region" description="Helical" evidence="8">
    <location>
        <begin position="253"/>
        <end position="275"/>
    </location>
</feature>
<dbReference type="Proteomes" id="UP001158576">
    <property type="component" value="Chromosome PAR"/>
</dbReference>
<comment type="subcellular location">
    <subcellularLocation>
        <location evidence="1">Cell membrane</location>
        <topology evidence="1">Multi-pass membrane protein</topology>
    </subcellularLocation>
</comment>
<reference evidence="10 11" key="1">
    <citation type="submission" date="2021-04" db="EMBL/GenBank/DDBJ databases">
        <authorList>
            <person name="Bliznina A."/>
        </authorList>
    </citation>
    <scope>NUCLEOTIDE SEQUENCE [LARGE SCALE GENOMIC DNA]</scope>
</reference>
<dbReference type="Pfam" id="PF07690">
    <property type="entry name" value="MFS_1"/>
    <property type="match status" value="1"/>
</dbReference>
<feature type="region of interest" description="Disordered" evidence="7">
    <location>
        <begin position="404"/>
        <end position="428"/>
    </location>
</feature>
<dbReference type="PROSITE" id="PS50850">
    <property type="entry name" value="MFS"/>
    <property type="match status" value="1"/>
</dbReference>
<evidence type="ECO:0000256" key="4">
    <source>
        <dbReference type="ARBA" id="ARBA00022692"/>
    </source>
</evidence>
<dbReference type="InterPro" id="IPR036259">
    <property type="entry name" value="MFS_trans_sf"/>
</dbReference>
<protein>
    <submittedName>
        <fullName evidence="10">Oidioi.mRNA.OKI2018_I69.PAR.g10004.t1.cds</fullName>
    </submittedName>
</protein>
<proteinExistence type="predicted"/>
<evidence type="ECO:0000256" key="2">
    <source>
        <dbReference type="ARBA" id="ARBA00022448"/>
    </source>
</evidence>
<feature type="domain" description="Major facilitator superfamily (MFS) profile" evidence="9">
    <location>
        <begin position="1"/>
        <end position="375"/>
    </location>
</feature>
<keyword evidence="6 8" id="KW-0472">Membrane</keyword>
<keyword evidence="2" id="KW-0813">Transport</keyword>
<dbReference type="InterPro" id="IPR020846">
    <property type="entry name" value="MFS_dom"/>
</dbReference>
<keyword evidence="3" id="KW-1003">Cell membrane</keyword>
<feature type="transmembrane region" description="Helical" evidence="8">
    <location>
        <begin position="281"/>
        <end position="304"/>
    </location>
</feature>
<dbReference type="PANTHER" id="PTHR23517:SF3">
    <property type="entry name" value="INTEGRAL MEMBRANE TRANSPORT PROTEIN"/>
    <property type="match status" value="1"/>
</dbReference>
<accession>A0ABN7RSP7</accession>
<keyword evidence="4 8" id="KW-0812">Transmembrane</keyword>
<keyword evidence="5 8" id="KW-1133">Transmembrane helix</keyword>
<evidence type="ECO:0000256" key="1">
    <source>
        <dbReference type="ARBA" id="ARBA00004651"/>
    </source>
</evidence>
<dbReference type="InterPro" id="IPR011701">
    <property type="entry name" value="MFS"/>
</dbReference>
<dbReference type="SUPFAM" id="SSF103473">
    <property type="entry name" value="MFS general substrate transporter"/>
    <property type="match status" value="1"/>
</dbReference>
<feature type="transmembrane region" description="Helical" evidence="8">
    <location>
        <begin position="25"/>
        <end position="43"/>
    </location>
</feature>